<reference evidence="2 3" key="2">
    <citation type="journal article" date="2021" name="Genomics">
        <title>High-quality reference genome for Clonorchis sinensis.</title>
        <authorList>
            <person name="Young N.D."/>
            <person name="Stroehlein A.J."/>
            <person name="Kinkar L."/>
            <person name="Wang T."/>
            <person name="Sohn W.M."/>
            <person name="Chang B.C.H."/>
            <person name="Kaur P."/>
            <person name="Weisz D."/>
            <person name="Dudchenko O."/>
            <person name="Aiden E.L."/>
            <person name="Korhonen P.K."/>
            <person name="Gasser R.B."/>
        </authorList>
    </citation>
    <scope>NUCLEOTIDE SEQUENCE [LARGE SCALE GENOMIC DNA]</scope>
    <source>
        <strain evidence="2">Cs-k2</strain>
    </source>
</reference>
<accession>A0A8T1M6L1</accession>
<name>A0A8T1M6L1_CLOSI</name>
<gene>
    <name evidence="2" type="ORF">CSKR_105072</name>
</gene>
<feature type="chain" id="PRO_5035812483" evidence="1">
    <location>
        <begin position="22"/>
        <end position="79"/>
    </location>
</feature>
<evidence type="ECO:0000256" key="1">
    <source>
        <dbReference type="SAM" id="SignalP"/>
    </source>
</evidence>
<dbReference type="AlphaFoldDB" id="A0A8T1M6L1"/>
<sequence length="79" mass="9122">MRLKPVFEQFLIIILLQRSLSKRVYPLKCILQCGIEHSQCLYGCENALETDPACWGLCEKLRLKCIRKRCGVIPPPLFS</sequence>
<evidence type="ECO:0000313" key="3">
    <source>
        <dbReference type="Proteomes" id="UP000286415"/>
    </source>
</evidence>
<organism evidence="2 3">
    <name type="scientific">Clonorchis sinensis</name>
    <name type="common">Chinese liver fluke</name>
    <dbReference type="NCBI Taxonomy" id="79923"/>
    <lineage>
        <taxon>Eukaryota</taxon>
        <taxon>Metazoa</taxon>
        <taxon>Spiralia</taxon>
        <taxon>Lophotrochozoa</taxon>
        <taxon>Platyhelminthes</taxon>
        <taxon>Trematoda</taxon>
        <taxon>Digenea</taxon>
        <taxon>Opisthorchiida</taxon>
        <taxon>Opisthorchiata</taxon>
        <taxon>Opisthorchiidae</taxon>
        <taxon>Clonorchis</taxon>
    </lineage>
</organism>
<reference evidence="2 3" key="1">
    <citation type="journal article" date="2018" name="Biotechnol. Adv.">
        <title>Improved genomic resources and new bioinformatic workflow for the carcinogenic parasite Clonorchis sinensis: Biotechnological implications.</title>
        <authorList>
            <person name="Wang D."/>
            <person name="Korhonen P.K."/>
            <person name="Gasser R.B."/>
            <person name="Young N.D."/>
        </authorList>
    </citation>
    <scope>NUCLEOTIDE SEQUENCE [LARGE SCALE GENOMIC DNA]</scope>
    <source>
        <strain evidence="2">Cs-k2</strain>
    </source>
</reference>
<feature type="signal peptide" evidence="1">
    <location>
        <begin position="1"/>
        <end position="21"/>
    </location>
</feature>
<protein>
    <submittedName>
        <fullName evidence="2">Uncharacterized protein</fullName>
    </submittedName>
</protein>
<dbReference type="EMBL" id="NIRI02000056">
    <property type="protein sequence ID" value="KAG5445054.1"/>
    <property type="molecule type" value="Genomic_DNA"/>
</dbReference>
<proteinExistence type="predicted"/>
<evidence type="ECO:0000313" key="2">
    <source>
        <dbReference type="EMBL" id="KAG5445054.1"/>
    </source>
</evidence>
<comment type="caution">
    <text evidence="2">The sequence shown here is derived from an EMBL/GenBank/DDBJ whole genome shotgun (WGS) entry which is preliminary data.</text>
</comment>
<keyword evidence="3" id="KW-1185">Reference proteome</keyword>
<keyword evidence="1" id="KW-0732">Signal</keyword>
<dbReference type="Proteomes" id="UP000286415">
    <property type="component" value="Unassembled WGS sequence"/>
</dbReference>